<evidence type="ECO:0000313" key="2">
    <source>
        <dbReference type="EMBL" id="AYA94948.1"/>
    </source>
</evidence>
<evidence type="ECO:0000256" key="1">
    <source>
        <dbReference type="SAM" id="MobiDB-lite"/>
    </source>
</evidence>
<reference evidence="2" key="1">
    <citation type="journal article" date="2018" name="Nat. Med.">
        <title>Expanded skin virome in DOCK8-deficient patients.</title>
        <authorList>
            <consortium name="NISC Comparative Sequencing Program"/>
            <person name="Tirosh O."/>
            <person name="Conlan S."/>
            <person name="Deming C."/>
            <person name="Lee-Lin S.Q."/>
            <person name="Huang X."/>
            <person name="Su H.C."/>
            <person name="Freeman A.F."/>
            <person name="Segre J.A."/>
            <person name="Kong H.H."/>
        </authorList>
    </citation>
    <scope>NUCLEOTIDE SEQUENCE</scope>
    <source>
        <strain evidence="2">HPV-mSK_245</strain>
    </source>
</reference>
<accession>A0A385PMJ0</accession>
<feature type="compositionally biased region" description="Polar residues" evidence="1">
    <location>
        <begin position="37"/>
        <end position="48"/>
    </location>
</feature>
<protein>
    <submittedName>
        <fullName evidence="2">E4 protein</fullName>
    </submittedName>
</protein>
<feature type="region of interest" description="Disordered" evidence="1">
    <location>
        <begin position="1"/>
        <end position="80"/>
    </location>
</feature>
<sequence>MKLCLPLLPVQHPGLHPSLLRGDPPRTPFPHRKPLESGNTKPTRTPTGNRPPARVLDFDYDDEEGNKENAPPEHPTVEDEDTVVQSLLKKWAQELDQYRHKVLRDLDDCRRRLGIHQ</sequence>
<name>A0A385PMJ0_9PAPI</name>
<dbReference type="EMBL" id="MH777384">
    <property type="protein sequence ID" value="AYA94948.1"/>
    <property type="molecule type" value="Genomic_DNA"/>
</dbReference>
<feature type="compositionally biased region" description="Basic and acidic residues" evidence="1">
    <location>
        <begin position="66"/>
        <end position="77"/>
    </location>
</feature>
<proteinExistence type="predicted"/>
<organism evidence="2">
    <name type="scientific">Human papillomavirus</name>
    <dbReference type="NCBI Taxonomy" id="10566"/>
    <lineage>
        <taxon>Viruses</taxon>
        <taxon>Monodnaviria</taxon>
        <taxon>Shotokuvirae</taxon>
        <taxon>Cossaviricota</taxon>
        <taxon>Papovaviricetes</taxon>
        <taxon>Zurhausenvirales</taxon>
        <taxon>Papillomaviridae</taxon>
    </lineage>
</organism>